<evidence type="ECO:0008006" key="7">
    <source>
        <dbReference type="Google" id="ProtNLM"/>
    </source>
</evidence>
<dbReference type="GO" id="GO:0005886">
    <property type="term" value="C:plasma membrane"/>
    <property type="evidence" value="ECO:0007669"/>
    <property type="project" value="TreeGrafter"/>
</dbReference>
<dbReference type="InterPro" id="IPR001895">
    <property type="entry name" value="RASGEF_cat_dom"/>
</dbReference>
<dbReference type="InterPro" id="IPR008937">
    <property type="entry name" value="Ras-like_GEF"/>
</dbReference>
<keyword evidence="1 2" id="KW-0344">Guanine-nucleotide releasing factor</keyword>
<comment type="caution">
    <text evidence="5">The sequence shown here is derived from an EMBL/GenBank/DDBJ whole genome shotgun (WGS) entry which is preliminary data.</text>
</comment>
<evidence type="ECO:0000256" key="2">
    <source>
        <dbReference type="PROSITE-ProRule" id="PRU00168"/>
    </source>
</evidence>
<dbReference type="PROSITE" id="PS50212">
    <property type="entry name" value="RASGEF_NTER"/>
    <property type="match status" value="1"/>
</dbReference>
<dbReference type="PANTHER" id="PTHR23113">
    <property type="entry name" value="GUANINE NUCLEOTIDE EXCHANGE FACTOR"/>
    <property type="match status" value="1"/>
</dbReference>
<dbReference type="SUPFAM" id="SSF48366">
    <property type="entry name" value="Ras GEF"/>
    <property type="match status" value="1"/>
</dbReference>
<dbReference type="Gene3D" id="1.10.840.10">
    <property type="entry name" value="Ras guanine-nucleotide exchange factors catalytic domain"/>
    <property type="match status" value="1"/>
</dbReference>
<dbReference type="Gene3D" id="1.20.870.10">
    <property type="entry name" value="Son of sevenless (SoS) protein Chain: S domain 1"/>
    <property type="match status" value="1"/>
</dbReference>
<dbReference type="SMART" id="SM00229">
    <property type="entry name" value="RasGEFN"/>
    <property type="match status" value="1"/>
</dbReference>
<feature type="non-terminal residue" evidence="5">
    <location>
        <position position="1"/>
    </location>
</feature>
<sequence length="305" mass="34740">AEGDQLPAAHTVSQDETCNSRTLKAGTLEKLVENLLMAFGDNDFKYISVFLSTYRAFASTSTVLELLLDRYGNLEISGSKEVGNQNSPESTTVLSIVIASILQAWLDQCSEDFQEPPNYICLMKVLNYMKRNIPGSDLEKRAQNLLEQFQKEELENDDGYHSLSPCNPDDDEELEISSPEEFSFFQEEIVAEQLTYMDMMLFREVVPHHCLGCVWSRRDRQENKHLAGSIRATILQFNAVTNRVVSTILESKELKTQKRAKILENWIRIARECRILNNFSSLKAVISALQSTSIYHLKKTWACVP</sequence>
<gene>
    <name evidence="5" type="ORF">A306_00000357</name>
</gene>
<dbReference type="GO" id="GO:0005085">
    <property type="term" value="F:guanyl-nucleotide exchange factor activity"/>
    <property type="evidence" value="ECO:0007669"/>
    <property type="project" value="UniProtKB-KW"/>
</dbReference>
<name>A0A2I0LIH4_COLLI</name>
<dbReference type="InterPro" id="IPR036964">
    <property type="entry name" value="RASGEF_cat_dom_sf"/>
</dbReference>
<dbReference type="GO" id="GO:0007265">
    <property type="term" value="P:Ras protein signal transduction"/>
    <property type="evidence" value="ECO:0007669"/>
    <property type="project" value="TreeGrafter"/>
</dbReference>
<dbReference type="Pfam" id="PF00618">
    <property type="entry name" value="RasGEF_N"/>
    <property type="match status" value="1"/>
</dbReference>
<evidence type="ECO:0000313" key="6">
    <source>
        <dbReference type="Proteomes" id="UP000053872"/>
    </source>
</evidence>
<dbReference type="EMBL" id="AKCR02000380">
    <property type="protein sequence ID" value="PKK17229.1"/>
    <property type="molecule type" value="Genomic_DNA"/>
</dbReference>
<dbReference type="Proteomes" id="UP000053872">
    <property type="component" value="Unassembled WGS sequence"/>
</dbReference>
<reference evidence="5 6" key="1">
    <citation type="journal article" date="2013" name="Science">
        <title>Genomic diversity and evolution of the head crest in the rock pigeon.</title>
        <authorList>
            <person name="Shapiro M.D."/>
            <person name="Kronenberg Z."/>
            <person name="Li C."/>
            <person name="Domyan E.T."/>
            <person name="Pan H."/>
            <person name="Campbell M."/>
            <person name="Tan H."/>
            <person name="Huff C.D."/>
            <person name="Hu H."/>
            <person name="Vickrey A.I."/>
            <person name="Nielsen S.C."/>
            <person name="Stringham S.A."/>
            <person name="Hu H."/>
            <person name="Willerslev E."/>
            <person name="Gilbert M.T."/>
            <person name="Yandell M."/>
            <person name="Zhang G."/>
            <person name="Wang J."/>
        </authorList>
    </citation>
    <scope>NUCLEOTIDE SEQUENCE [LARGE SCALE GENOMIC DNA]</scope>
    <source>
        <tissue evidence="5">Blood</tissue>
    </source>
</reference>
<evidence type="ECO:0000259" key="4">
    <source>
        <dbReference type="PROSITE" id="PS50212"/>
    </source>
</evidence>
<feature type="non-terminal residue" evidence="5">
    <location>
        <position position="305"/>
    </location>
</feature>
<evidence type="ECO:0000259" key="3">
    <source>
        <dbReference type="PROSITE" id="PS50009"/>
    </source>
</evidence>
<dbReference type="PANTHER" id="PTHR23113:SF199">
    <property type="entry name" value="RAL GUANINE NUCLEOTIDE DISSOCIATION STIMULATOR-LIKE 1"/>
    <property type="match status" value="1"/>
</dbReference>
<evidence type="ECO:0000256" key="1">
    <source>
        <dbReference type="ARBA" id="ARBA00022658"/>
    </source>
</evidence>
<dbReference type="InterPro" id="IPR023578">
    <property type="entry name" value="Ras_GEF_dom_sf"/>
</dbReference>
<keyword evidence="6" id="KW-1185">Reference proteome</keyword>
<protein>
    <recommendedName>
        <fullName evidence="7">Ral guanine nucleotide dissociation stimulator-like 1</fullName>
    </recommendedName>
</protein>
<proteinExistence type="predicted"/>
<dbReference type="SMART" id="SM00147">
    <property type="entry name" value="RasGEF"/>
    <property type="match status" value="1"/>
</dbReference>
<accession>A0A2I0LIH4</accession>
<dbReference type="InParanoid" id="A0A2I0LIH4"/>
<dbReference type="Pfam" id="PF00617">
    <property type="entry name" value="RasGEF"/>
    <property type="match status" value="1"/>
</dbReference>
<evidence type="ECO:0000313" key="5">
    <source>
        <dbReference type="EMBL" id="PKK17229.1"/>
    </source>
</evidence>
<feature type="domain" description="N-terminal Ras-GEF" evidence="4">
    <location>
        <begin position="19"/>
        <end position="150"/>
    </location>
</feature>
<feature type="domain" description="Ras-GEF" evidence="3">
    <location>
        <begin position="186"/>
        <end position="305"/>
    </location>
</feature>
<dbReference type="InterPro" id="IPR000651">
    <property type="entry name" value="Ras-like_Gua-exchang_fac_N"/>
</dbReference>
<dbReference type="PROSITE" id="PS50009">
    <property type="entry name" value="RASGEF_CAT"/>
    <property type="match status" value="1"/>
</dbReference>
<dbReference type="CDD" id="cd06224">
    <property type="entry name" value="REM"/>
    <property type="match status" value="1"/>
</dbReference>
<dbReference type="AlphaFoldDB" id="A0A2I0LIH4"/>
<organism evidence="5 6">
    <name type="scientific">Columba livia</name>
    <name type="common">Rock dove</name>
    <dbReference type="NCBI Taxonomy" id="8932"/>
    <lineage>
        <taxon>Eukaryota</taxon>
        <taxon>Metazoa</taxon>
        <taxon>Chordata</taxon>
        <taxon>Craniata</taxon>
        <taxon>Vertebrata</taxon>
        <taxon>Euteleostomi</taxon>
        <taxon>Archelosauria</taxon>
        <taxon>Archosauria</taxon>
        <taxon>Dinosauria</taxon>
        <taxon>Saurischia</taxon>
        <taxon>Theropoda</taxon>
        <taxon>Coelurosauria</taxon>
        <taxon>Aves</taxon>
        <taxon>Neognathae</taxon>
        <taxon>Neoaves</taxon>
        <taxon>Columbimorphae</taxon>
        <taxon>Columbiformes</taxon>
        <taxon>Columbidae</taxon>
        <taxon>Columba</taxon>
    </lineage>
</organism>